<evidence type="ECO:0000313" key="3">
    <source>
        <dbReference type="EMBL" id="MBT0665397.1"/>
    </source>
</evidence>
<dbReference type="Gene3D" id="3.30.70.2050">
    <property type="match status" value="1"/>
</dbReference>
<evidence type="ECO:0000256" key="1">
    <source>
        <dbReference type="SAM" id="MobiDB-lite"/>
    </source>
</evidence>
<organism evidence="3 4">
    <name type="scientific">Geoanaerobacter pelophilus</name>
    <dbReference type="NCBI Taxonomy" id="60036"/>
    <lineage>
        <taxon>Bacteria</taxon>
        <taxon>Pseudomonadati</taxon>
        <taxon>Thermodesulfobacteriota</taxon>
        <taxon>Desulfuromonadia</taxon>
        <taxon>Geobacterales</taxon>
        <taxon>Geobacteraceae</taxon>
        <taxon>Geoanaerobacter</taxon>
    </lineage>
</organism>
<reference evidence="3 4" key="1">
    <citation type="submission" date="2021-05" db="EMBL/GenBank/DDBJ databases">
        <title>The draft genome of Geobacter pelophilus DSM 12255.</title>
        <authorList>
            <person name="Xu Z."/>
            <person name="Masuda Y."/>
            <person name="Itoh H."/>
            <person name="Senoo K."/>
        </authorList>
    </citation>
    <scope>NUCLEOTIDE SEQUENCE [LARGE SCALE GENOMIC DNA]</scope>
    <source>
        <strain evidence="3 4">DSM 12255</strain>
    </source>
</reference>
<proteinExistence type="predicted"/>
<dbReference type="Proteomes" id="UP000811899">
    <property type="component" value="Unassembled WGS sequence"/>
</dbReference>
<protein>
    <submittedName>
        <fullName evidence="3">Nitrous oxide reductase accessory protein NosL</fullName>
    </submittedName>
</protein>
<dbReference type="AlphaFoldDB" id="A0AAW4L768"/>
<keyword evidence="4" id="KW-1185">Reference proteome</keyword>
<name>A0AAW4L768_9BACT</name>
<dbReference type="Pfam" id="PF05573">
    <property type="entry name" value="NosL"/>
    <property type="match status" value="1"/>
</dbReference>
<dbReference type="RefSeq" id="WP_214172161.1">
    <property type="nucleotide sequence ID" value="NZ_JAHCVJ010000005.1"/>
</dbReference>
<feature type="region of interest" description="Disordered" evidence="1">
    <location>
        <begin position="143"/>
        <end position="162"/>
    </location>
</feature>
<gene>
    <name evidence="3" type="ORF">KI809_13905</name>
</gene>
<dbReference type="PANTHER" id="PTHR41247:SF1">
    <property type="entry name" value="HTH-TYPE TRANSCRIPTIONAL REPRESSOR YCNK"/>
    <property type="match status" value="1"/>
</dbReference>
<evidence type="ECO:0000313" key="4">
    <source>
        <dbReference type="Proteomes" id="UP000811899"/>
    </source>
</evidence>
<feature type="signal peptide" evidence="2">
    <location>
        <begin position="1"/>
        <end position="20"/>
    </location>
</feature>
<dbReference type="SUPFAM" id="SSF160387">
    <property type="entry name" value="NosL/MerB-like"/>
    <property type="match status" value="1"/>
</dbReference>
<evidence type="ECO:0000256" key="2">
    <source>
        <dbReference type="SAM" id="SignalP"/>
    </source>
</evidence>
<accession>A0AAW4L768</accession>
<sequence length="162" mass="17338">MKKLWMGALLFFALCSAGIAADKVEAPDDCKHCGMNRTKFSHSRMLVAYGDGSSAGTCSINCVVTDLNGAKGKKLKSVQVADYDTKGLIDAKSATWVIGGNKKGVMTKVAKWAFAKKQAADSFVKENGGKIATYDEALKMAQTEHAQPTPPQNVKGHGEHKM</sequence>
<keyword evidence="2" id="KW-0732">Signal</keyword>
<comment type="caution">
    <text evidence="3">The sequence shown here is derived from an EMBL/GenBank/DDBJ whole genome shotgun (WGS) entry which is preliminary data.</text>
</comment>
<dbReference type="PANTHER" id="PTHR41247">
    <property type="entry name" value="HTH-TYPE TRANSCRIPTIONAL REPRESSOR YCNK"/>
    <property type="match status" value="1"/>
</dbReference>
<dbReference type="InterPro" id="IPR008719">
    <property type="entry name" value="N2O_reductase_NosL"/>
</dbReference>
<feature type="chain" id="PRO_5043733524" evidence="2">
    <location>
        <begin position="21"/>
        <end position="162"/>
    </location>
</feature>
<dbReference type="EMBL" id="JAHCVJ010000005">
    <property type="protein sequence ID" value="MBT0665397.1"/>
    <property type="molecule type" value="Genomic_DNA"/>
</dbReference>